<feature type="region of interest" description="Disordered" evidence="1">
    <location>
        <begin position="1"/>
        <end position="51"/>
    </location>
</feature>
<reference evidence="2 3" key="1">
    <citation type="submission" date="2024-04" db="EMBL/GenBank/DDBJ databases">
        <authorList>
            <person name="Fracassetti M."/>
        </authorList>
    </citation>
    <scope>NUCLEOTIDE SEQUENCE [LARGE SCALE GENOMIC DNA]</scope>
</reference>
<evidence type="ECO:0000256" key="1">
    <source>
        <dbReference type="SAM" id="MobiDB-lite"/>
    </source>
</evidence>
<dbReference type="EMBL" id="OZ034819">
    <property type="protein sequence ID" value="CAL1397141.1"/>
    <property type="molecule type" value="Genomic_DNA"/>
</dbReference>
<protein>
    <submittedName>
        <fullName evidence="2">Uncharacterized protein</fullName>
    </submittedName>
</protein>
<gene>
    <name evidence="2" type="ORF">LTRI10_LOCUS37466</name>
</gene>
<accession>A0AAV2FFR3</accession>
<name>A0AAV2FFR3_9ROSI</name>
<keyword evidence="3" id="KW-1185">Reference proteome</keyword>
<organism evidence="2 3">
    <name type="scientific">Linum trigynum</name>
    <dbReference type="NCBI Taxonomy" id="586398"/>
    <lineage>
        <taxon>Eukaryota</taxon>
        <taxon>Viridiplantae</taxon>
        <taxon>Streptophyta</taxon>
        <taxon>Embryophyta</taxon>
        <taxon>Tracheophyta</taxon>
        <taxon>Spermatophyta</taxon>
        <taxon>Magnoliopsida</taxon>
        <taxon>eudicotyledons</taxon>
        <taxon>Gunneridae</taxon>
        <taxon>Pentapetalae</taxon>
        <taxon>rosids</taxon>
        <taxon>fabids</taxon>
        <taxon>Malpighiales</taxon>
        <taxon>Linaceae</taxon>
        <taxon>Linum</taxon>
    </lineage>
</organism>
<evidence type="ECO:0000313" key="3">
    <source>
        <dbReference type="Proteomes" id="UP001497516"/>
    </source>
</evidence>
<sequence>MMTERLRGLEQIWSNERSGERRQQSIAGHCDEDDAEAEEESGREVSESLHPLTSLDPAWKWSFETNRGRGVQGDGKANLRT</sequence>
<proteinExistence type="predicted"/>
<dbReference type="AlphaFoldDB" id="A0AAV2FFR3"/>
<dbReference type="Proteomes" id="UP001497516">
    <property type="component" value="Chromosome 6"/>
</dbReference>
<evidence type="ECO:0000313" key="2">
    <source>
        <dbReference type="EMBL" id="CAL1397141.1"/>
    </source>
</evidence>